<protein>
    <submittedName>
        <fullName evidence="1">Uncharacterized protein</fullName>
    </submittedName>
</protein>
<reference evidence="1" key="1">
    <citation type="journal article" date="2023" name="Mol. Phylogenet. Evol.">
        <title>Genome-scale phylogeny and comparative genomics of the fungal order Sordariales.</title>
        <authorList>
            <person name="Hensen N."/>
            <person name="Bonometti L."/>
            <person name="Westerberg I."/>
            <person name="Brannstrom I.O."/>
            <person name="Guillou S."/>
            <person name="Cros-Aarteil S."/>
            <person name="Calhoun S."/>
            <person name="Haridas S."/>
            <person name="Kuo A."/>
            <person name="Mondo S."/>
            <person name="Pangilinan J."/>
            <person name="Riley R."/>
            <person name="LaButti K."/>
            <person name="Andreopoulos B."/>
            <person name="Lipzen A."/>
            <person name="Chen C."/>
            <person name="Yan M."/>
            <person name="Daum C."/>
            <person name="Ng V."/>
            <person name="Clum A."/>
            <person name="Steindorff A."/>
            <person name="Ohm R.A."/>
            <person name="Martin F."/>
            <person name="Silar P."/>
            <person name="Natvig D.O."/>
            <person name="Lalanne C."/>
            <person name="Gautier V."/>
            <person name="Ament-Velasquez S.L."/>
            <person name="Kruys A."/>
            <person name="Hutchinson M.I."/>
            <person name="Powell A.J."/>
            <person name="Barry K."/>
            <person name="Miller A.N."/>
            <person name="Grigoriev I.V."/>
            <person name="Debuchy R."/>
            <person name="Gladieux P."/>
            <person name="Hiltunen Thoren M."/>
            <person name="Johannesson H."/>
        </authorList>
    </citation>
    <scope>NUCLEOTIDE SEQUENCE</scope>
    <source>
        <strain evidence="1">CBS 103.79</strain>
    </source>
</reference>
<keyword evidence="2" id="KW-1185">Reference proteome</keyword>
<proteinExistence type="predicted"/>
<reference evidence="1" key="2">
    <citation type="submission" date="2023-05" db="EMBL/GenBank/DDBJ databases">
        <authorList>
            <consortium name="Lawrence Berkeley National Laboratory"/>
            <person name="Steindorff A."/>
            <person name="Hensen N."/>
            <person name="Bonometti L."/>
            <person name="Westerberg I."/>
            <person name="Brannstrom I.O."/>
            <person name="Guillou S."/>
            <person name="Cros-Aarteil S."/>
            <person name="Calhoun S."/>
            <person name="Haridas S."/>
            <person name="Kuo A."/>
            <person name="Mondo S."/>
            <person name="Pangilinan J."/>
            <person name="Riley R."/>
            <person name="Labutti K."/>
            <person name="Andreopoulos B."/>
            <person name="Lipzen A."/>
            <person name="Chen C."/>
            <person name="Yanf M."/>
            <person name="Daum C."/>
            <person name="Ng V."/>
            <person name="Clum A."/>
            <person name="Ohm R."/>
            <person name="Martin F."/>
            <person name="Silar P."/>
            <person name="Natvig D."/>
            <person name="Lalanne C."/>
            <person name="Gautier V."/>
            <person name="Ament-Velasquez S.L."/>
            <person name="Kruys A."/>
            <person name="Hutchinson M.I."/>
            <person name="Powell A.J."/>
            <person name="Barry K."/>
            <person name="Miller A.N."/>
            <person name="Grigoriev I.V."/>
            <person name="Debuchy R."/>
            <person name="Gladieux P."/>
            <person name="Thoren M.H."/>
            <person name="Johannesson H."/>
        </authorList>
    </citation>
    <scope>NUCLEOTIDE SEQUENCE</scope>
    <source>
        <strain evidence="1">CBS 103.79</strain>
    </source>
</reference>
<organism evidence="1 2">
    <name type="scientific">Staphylotrichum tortipilum</name>
    <dbReference type="NCBI Taxonomy" id="2831512"/>
    <lineage>
        <taxon>Eukaryota</taxon>
        <taxon>Fungi</taxon>
        <taxon>Dikarya</taxon>
        <taxon>Ascomycota</taxon>
        <taxon>Pezizomycotina</taxon>
        <taxon>Sordariomycetes</taxon>
        <taxon>Sordariomycetidae</taxon>
        <taxon>Sordariales</taxon>
        <taxon>Chaetomiaceae</taxon>
        <taxon>Staphylotrichum</taxon>
    </lineage>
</organism>
<dbReference type="EMBL" id="MU856238">
    <property type="protein sequence ID" value="KAK3897192.1"/>
    <property type="molecule type" value="Genomic_DNA"/>
</dbReference>
<gene>
    <name evidence="1" type="ORF">C8A05DRAFT_39264</name>
</gene>
<dbReference type="Proteomes" id="UP001303889">
    <property type="component" value="Unassembled WGS sequence"/>
</dbReference>
<name>A0AAN6MB66_9PEZI</name>
<evidence type="ECO:0000313" key="2">
    <source>
        <dbReference type="Proteomes" id="UP001303889"/>
    </source>
</evidence>
<comment type="caution">
    <text evidence="1">The sequence shown here is derived from an EMBL/GenBank/DDBJ whole genome shotgun (WGS) entry which is preliminary data.</text>
</comment>
<dbReference type="AlphaFoldDB" id="A0AAN6MB66"/>
<sequence length="65" mass="7201">MDDNIPSDPPPDYITAARAHGIPLRQSAPIKKGPFPLELPILTYLRSKRVILASASPRRKALLQQ</sequence>
<accession>A0AAN6MB66</accession>
<feature type="non-terminal residue" evidence="1">
    <location>
        <position position="65"/>
    </location>
</feature>
<evidence type="ECO:0000313" key="1">
    <source>
        <dbReference type="EMBL" id="KAK3897192.1"/>
    </source>
</evidence>